<dbReference type="Pfam" id="PF00354">
    <property type="entry name" value="Pentaxin"/>
    <property type="match status" value="1"/>
</dbReference>
<keyword evidence="2" id="KW-0964">Secreted</keyword>
<feature type="region of interest" description="Disordered" evidence="11">
    <location>
        <begin position="1"/>
        <end position="131"/>
    </location>
</feature>
<dbReference type="SMART" id="SM00159">
    <property type="entry name" value="PTX"/>
    <property type="match status" value="1"/>
</dbReference>
<evidence type="ECO:0000256" key="9">
    <source>
        <dbReference type="ARBA" id="ARBA00083262"/>
    </source>
</evidence>
<dbReference type="PANTHER" id="PTHR46943">
    <property type="entry name" value="PENTRAXIN-RELATED PROTEIN PTX3"/>
    <property type="match status" value="1"/>
</dbReference>
<keyword evidence="3" id="KW-0732">Signal</keyword>
<reference evidence="13" key="1">
    <citation type="submission" date="2020-03" db="EMBL/GenBank/DDBJ databases">
        <title>Long-read based genome assembly of a Labrador retriever dog.</title>
        <authorList>
            <person name="Eory L."/>
            <person name="Zhang W."/>
            <person name="Schoenebeck J."/>
        </authorList>
    </citation>
    <scope>NUCLEOTIDE SEQUENCE [LARGE SCALE GENOMIC DNA]</scope>
    <source>
        <strain evidence="13">Labrador retriever</strain>
    </source>
</reference>
<dbReference type="InterPro" id="IPR042837">
    <property type="entry name" value="PTX3"/>
</dbReference>
<keyword evidence="14" id="KW-1185">Reference proteome</keyword>
<organism evidence="13 14">
    <name type="scientific">Canis lupus familiaris</name>
    <name type="common">Dog</name>
    <name type="synonym">Canis familiaris</name>
    <dbReference type="NCBI Taxonomy" id="9615"/>
    <lineage>
        <taxon>Eukaryota</taxon>
        <taxon>Metazoa</taxon>
        <taxon>Chordata</taxon>
        <taxon>Craniata</taxon>
        <taxon>Vertebrata</taxon>
        <taxon>Euteleostomi</taxon>
        <taxon>Mammalia</taxon>
        <taxon>Eutheria</taxon>
        <taxon>Laurasiatheria</taxon>
        <taxon>Carnivora</taxon>
        <taxon>Caniformia</taxon>
        <taxon>Canidae</taxon>
        <taxon>Canis</taxon>
    </lineage>
</organism>
<sequence>SQRFPLPRCRPPRGLRVGEPLPAGSLRAGSRLQGDPDAGAGLGLGLGLGWGWAGAGPGPAPSTRILPRTPVPLGISSQQPRSAPGGRAREGARLPQGLRRGSGAQRGHGQACSPPPSSPRGDGPGPVSPPLSPLTLLPLIWLQRSPRRAALVQRAGPGRPPPRPPPAPAPLRGGPGTALTPGSPQALPALIRGAGPAAGVRRCPPGARCPPARSPPVPRRRRCVSPRCCCARSAPRCRRRARGTTSSCTWTWTTRSTTACSPRRTVSRGGLGVTSAAPQGSAGPTRTGCWGGRGAAELAAGALGSLGVTSAAHPKGSRRVPTRTGCWGGPGGRSRSPGGARGHLGRAPQRLPPGPHEDGLLGRSGGSQQEPGGRGGGSGSPGPRPRAPRVPRGRLRGPAGGDARVPAAAPPCACRPELSRWDKLFIMLEDWRAREGTMLQAADAVLRAELRSLRAELGRLGTPCAPPTEGPEPGRALGAVLEELRRTRADLRAVRGWAAGRWLPAGCETAILFPMRSRRIFGSVHPVTPMKLESFSACIWVKATDVLNKTVLFSYGTKRNPYEIQLYLSYQSVVLVVGGEHNKLVANAAVPLGKWTRLCGTWESRRGRVSLWVDGEPVAAALEMATGHLVPEGGILQIGQEKNGCCVGGGFDEALAFSGRLTGFNIWDRVLGNEEIRESGGAESCHIRGNVVGWGVTEVQPHGGAQYVS</sequence>
<dbReference type="Reactome" id="R-CFA-6798695">
    <property type="pathway name" value="Neutrophil degranulation"/>
</dbReference>
<dbReference type="GO" id="GO:0044793">
    <property type="term" value="P:host-mediated suppression of viral proces"/>
    <property type="evidence" value="ECO:0000318"/>
    <property type="project" value="GO_Central"/>
</dbReference>
<feature type="compositionally biased region" description="Low complexity" evidence="11">
    <location>
        <begin position="401"/>
        <end position="412"/>
    </location>
</feature>
<accession>A0A8I3PGJ4</accession>
<name>A0A8I3PGJ4_CANLF</name>
<evidence type="ECO:0000259" key="12">
    <source>
        <dbReference type="PROSITE" id="PS51828"/>
    </source>
</evidence>
<dbReference type="InterPro" id="IPR006558">
    <property type="entry name" value="LamG-like"/>
</dbReference>
<evidence type="ECO:0000256" key="3">
    <source>
        <dbReference type="ARBA" id="ARBA00022729"/>
    </source>
</evidence>
<dbReference type="InterPro" id="IPR001759">
    <property type="entry name" value="PTX_dom"/>
</dbReference>
<comment type="subcellular location">
    <subcellularLocation>
        <location evidence="1">Secreted</location>
    </subcellularLocation>
</comment>
<feature type="compositionally biased region" description="Gly residues" evidence="11">
    <location>
        <begin position="40"/>
        <end position="57"/>
    </location>
</feature>
<dbReference type="OrthoDB" id="10009351at2759"/>
<feature type="domain" description="Pentraxin (PTX)" evidence="12">
    <location>
        <begin position="507"/>
        <end position="709"/>
    </location>
</feature>
<gene>
    <name evidence="13" type="primary">PTX3</name>
</gene>
<dbReference type="FunCoup" id="A0A8I3PGJ4">
    <property type="interactions" value="51"/>
</dbReference>
<dbReference type="PANTHER" id="PTHR46943:SF1">
    <property type="entry name" value="PENTRAXIN-RELATED PROTEIN PTX3"/>
    <property type="match status" value="1"/>
</dbReference>
<feature type="region of interest" description="Disordered" evidence="11">
    <location>
        <begin position="261"/>
        <end position="288"/>
    </location>
</feature>
<dbReference type="GeneTree" id="ENSGT01100000263515"/>
<dbReference type="InterPro" id="IPR013320">
    <property type="entry name" value="ConA-like_dom_sf"/>
</dbReference>
<protein>
    <recommendedName>
        <fullName evidence="8">Pentraxin-related protein PTX3</fullName>
    </recommendedName>
    <alternativeName>
        <fullName evidence="9">Pentaxin-related protein PTX3</fullName>
    </alternativeName>
</protein>
<feature type="compositionally biased region" description="Low complexity" evidence="11">
    <location>
        <begin position="1"/>
        <end position="15"/>
    </location>
</feature>
<reference evidence="13" key="2">
    <citation type="submission" date="2025-08" db="UniProtKB">
        <authorList>
            <consortium name="Ensembl"/>
        </authorList>
    </citation>
    <scope>IDENTIFICATION</scope>
    <source>
        <strain evidence="13">Boxer</strain>
    </source>
</reference>
<dbReference type="GO" id="GO:0005615">
    <property type="term" value="C:extracellular space"/>
    <property type="evidence" value="ECO:0000318"/>
    <property type="project" value="GO_Central"/>
</dbReference>
<feature type="compositionally biased region" description="Pro residues" evidence="11">
    <location>
        <begin position="158"/>
        <end position="169"/>
    </location>
</feature>
<dbReference type="Ensembl" id="ENSCAFT00845042556.1">
    <property type="protein sequence ID" value="ENSCAFP00845033362.1"/>
    <property type="gene ID" value="ENSCAFG00845024115.1"/>
</dbReference>
<keyword evidence="5" id="KW-0325">Glycoprotein</keyword>
<evidence type="ECO:0000256" key="8">
    <source>
        <dbReference type="ARBA" id="ARBA00073233"/>
    </source>
</evidence>
<evidence type="ECO:0000256" key="6">
    <source>
        <dbReference type="ARBA" id="ARBA00057134"/>
    </source>
</evidence>
<evidence type="ECO:0000313" key="13">
    <source>
        <dbReference type="Ensembl" id="ENSCAFP00845033362.1"/>
    </source>
</evidence>
<keyword evidence="4" id="KW-1015">Disulfide bond</keyword>
<dbReference type="SMART" id="SM00560">
    <property type="entry name" value="LamGL"/>
    <property type="match status" value="1"/>
</dbReference>
<comment type="function">
    <text evidence="6">Plays a role in the regulation of innate resistance to pathogens, inflammatory reactions, possibly clearance of self-components and female fertility.</text>
</comment>
<comment type="caution">
    <text evidence="10">Lacks conserved residue(s) required for the propagation of feature annotation.</text>
</comment>
<evidence type="ECO:0000256" key="11">
    <source>
        <dbReference type="SAM" id="MobiDB-lite"/>
    </source>
</evidence>
<comment type="subunit">
    <text evidence="7">Homooctamer; disulfide-linked. Binds to C1q.</text>
</comment>
<dbReference type="GO" id="GO:0045087">
    <property type="term" value="P:innate immune response"/>
    <property type="evidence" value="ECO:0000318"/>
    <property type="project" value="GO_Central"/>
</dbReference>
<evidence type="ECO:0000256" key="4">
    <source>
        <dbReference type="ARBA" id="ARBA00023157"/>
    </source>
</evidence>
<evidence type="ECO:0000256" key="1">
    <source>
        <dbReference type="ARBA" id="ARBA00004613"/>
    </source>
</evidence>
<reference evidence="13" key="3">
    <citation type="submission" date="2025-09" db="UniProtKB">
        <authorList>
            <consortium name="Ensembl"/>
        </authorList>
    </citation>
    <scope>IDENTIFICATION</scope>
    <source>
        <strain evidence="13">Boxer</strain>
    </source>
</reference>
<dbReference type="PROSITE" id="PS51828">
    <property type="entry name" value="PTX_2"/>
    <property type="match status" value="1"/>
</dbReference>
<dbReference type="GO" id="GO:0001849">
    <property type="term" value="F:complement component C1q complex binding"/>
    <property type="evidence" value="ECO:0000318"/>
    <property type="project" value="GO_Central"/>
</dbReference>
<feature type="region of interest" description="Disordered" evidence="11">
    <location>
        <begin position="309"/>
        <end position="412"/>
    </location>
</feature>
<evidence type="ECO:0000256" key="2">
    <source>
        <dbReference type="ARBA" id="ARBA00022525"/>
    </source>
</evidence>
<dbReference type="AlphaFoldDB" id="A0A8I3PGJ4"/>
<proteinExistence type="predicted"/>
<feature type="compositionally biased region" description="Basic residues" evidence="11">
    <location>
        <begin position="386"/>
        <end position="395"/>
    </location>
</feature>
<evidence type="ECO:0000256" key="7">
    <source>
        <dbReference type="ARBA" id="ARBA00064758"/>
    </source>
</evidence>
<dbReference type="SUPFAM" id="SSF49899">
    <property type="entry name" value="Concanavalin A-like lectins/glucanases"/>
    <property type="match status" value="1"/>
</dbReference>
<feature type="region of interest" description="Disordered" evidence="11">
    <location>
        <begin position="150"/>
        <end position="181"/>
    </location>
</feature>
<dbReference type="Proteomes" id="UP000805418">
    <property type="component" value="Chromosome 23"/>
</dbReference>
<evidence type="ECO:0000256" key="10">
    <source>
        <dbReference type="PROSITE-ProRule" id="PRU01172"/>
    </source>
</evidence>
<dbReference type="FunFam" id="2.60.120.200:FF:000110">
    <property type="entry name" value="pentraxin-related protein PTX3"/>
    <property type="match status" value="1"/>
</dbReference>
<dbReference type="PRINTS" id="PR00895">
    <property type="entry name" value="PENTAXIN"/>
</dbReference>
<dbReference type="Gene3D" id="2.60.120.200">
    <property type="match status" value="1"/>
</dbReference>
<evidence type="ECO:0000256" key="5">
    <source>
        <dbReference type="ARBA" id="ARBA00023180"/>
    </source>
</evidence>
<evidence type="ECO:0000313" key="14">
    <source>
        <dbReference type="Proteomes" id="UP000805418"/>
    </source>
</evidence>